<dbReference type="Gene3D" id="1.20.1250.20">
    <property type="entry name" value="MFS general substrate transporter like domains"/>
    <property type="match status" value="1"/>
</dbReference>
<dbReference type="EMBL" id="JSUH01000013">
    <property type="protein sequence ID" value="KHD96711.1"/>
    <property type="molecule type" value="Genomic_DNA"/>
</dbReference>
<evidence type="ECO:0000313" key="3">
    <source>
        <dbReference type="Proteomes" id="UP000030466"/>
    </source>
</evidence>
<feature type="transmembrane region" description="Helical" evidence="1">
    <location>
        <begin position="371"/>
        <end position="396"/>
    </location>
</feature>
<protein>
    <recommendedName>
        <fullName evidence="4">Major facilitator superfamily (MFS) profile domain-containing protein</fullName>
    </recommendedName>
</protein>
<keyword evidence="1" id="KW-0812">Transmembrane</keyword>
<dbReference type="OrthoDB" id="4883606at2"/>
<dbReference type="RefSeq" id="WP_035928876.1">
    <property type="nucleotide sequence ID" value="NZ_JSUH01000013.1"/>
</dbReference>
<dbReference type="AlphaFoldDB" id="A0A0A6VQ01"/>
<evidence type="ECO:0000256" key="1">
    <source>
        <dbReference type="SAM" id="Phobius"/>
    </source>
</evidence>
<name>A0A0A6VQ01_KOCRO</name>
<accession>A0A0A6VQ01</accession>
<feature type="transmembrane region" description="Helical" evidence="1">
    <location>
        <begin position="313"/>
        <end position="333"/>
    </location>
</feature>
<comment type="caution">
    <text evidence="2">The sequence shown here is derived from an EMBL/GenBank/DDBJ whole genome shotgun (WGS) entry which is preliminary data.</text>
</comment>
<feature type="transmembrane region" description="Helical" evidence="1">
    <location>
        <begin position="197"/>
        <end position="216"/>
    </location>
</feature>
<feature type="transmembrane region" description="Helical" evidence="1">
    <location>
        <begin position="65"/>
        <end position="89"/>
    </location>
</feature>
<feature type="transmembrane region" description="Helical" evidence="1">
    <location>
        <begin position="402"/>
        <end position="424"/>
    </location>
</feature>
<feature type="transmembrane region" description="Helical" evidence="1">
    <location>
        <begin position="288"/>
        <end position="306"/>
    </location>
</feature>
<feature type="transmembrane region" description="Helical" evidence="1">
    <location>
        <begin position="173"/>
        <end position="191"/>
    </location>
</feature>
<feature type="transmembrane region" description="Helical" evidence="1">
    <location>
        <begin position="125"/>
        <end position="152"/>
    </location>
</feature>
<feature type="transmembrane region" description="Helical" evidence="1">
    <location>
        <begin position="96"/>
        <end position="113"/>
    </location>
</feature>
<dbReference type="PANTHER" id="PTHR23542:SF1">
    <property type="entry name" value="MAJOR FACILITATOR SUPERFAMILY (MFS) PROFILE DOMAIN-CONTAINING PROTEIN"/>
    <property type="match status" value="1"/>
</dbReference>
<feature type="transmembrane region" description="Helical" evidence="1">
    <location>
        <begin position="27"/>
        <end position="45"/>
    </location>
</feature>
<reference evidence="2 3" key="1">
    <citation type="journal article" date="2003" name="Int. J. Syst. Evol. Microbiol.">
        <title>Kocuria polaris sp. nov., an orange-pigmented psychrophilic bacterium isolated from an Antarctic cyanobacterial mat sample.</title>
        <authorList>
            <person name="Reddy G.S."/>
            <person name="Prakash J.S."/>
            <person name="Prabahar V."/>
            <person name="Matsumoto G.I."/>
            <person name="Stackebrandt E."/>
            <person name="Shivaji S."/>
        </authorList>
    </citation>
    <scope>NUCLEOTIDE SEQUENCE [LARGE SCALE GENOMIC DNA]</scope>
    <source>
        <strain evidence="2 3">CMS 76or</strain>
    </source>
</reference>
<dbReference type="InterPro" id="IPR036259">
    <property type="entry name" value="MFS_trans_sf"/>
</dbReference>
<keyword evidence="1" id="KW-1133">Transmembrane helix</keyword>
<dbReference type="PANTHER" id="PTHR23542">
    <property type="match status" value="1"/>
</dbReference>
<sequence>MSSARAAEPLGGFSTAARSPLADSRELAAVSGALYPVLTLLVRLPQTMVPLGVLTTVALISGSPALGAFCAAAVTFGSAVCGLAMGAAASWRRRQLGLVLLTLVNPLVVWWLVRRLPDLAADPGAAPAQLVLPCLLAGLVLPQMGVACRLRWWSLLRRDSREDLFDTALRHESVMDSLATVLAAAVTGLVAVTLGPVAVLVLAATLTLVGTTVFLLHCSARLPRGLVHFLPPVAAAPNRAARNRRRRARQLRLLPVLGMGALGALVGSTLGAVLVFATAVDAVVSVSWLYAVSGFTSALAAVAASARTEELRLWNRWVAAAAGAVLAAMLLTIPDDSAGMVVVLALAGLTTGPCLVAVYEIARLVAPSSRVTALTTVMTAVMSVGLTGGLALSGWWGESWGYRSAALVPVLSAAVLLATALTFVHRWRRIGPVDL</sequence>
<feature type="transmembrane region" description="Helical" evidence="1">
    <location>
        <begin position="253"/>
        <end position="276"/>
    </location>
</feature>
<keyword evidence="1" id="KW-0472">Membrane</keyword>
<feature type="transmembrane region" description="Helical" evidence="1">
    <location>
        <begin position="339"/>
        <end position="359"/>
    </location>
</feature>
<keyword evidence="3" id="KW-1185">Reference proteome</keyword>
<evidence type="ECO:0008006" key="4">
    <source>
        <dbReference type="Google" id="ProtNLM"/>
    </source>
</evidence>
<proteinExistence type="predicted"/>
<dbReference type="SUPFAM" id="SSF103473">
    <property type="entry name" value="MFS general substrate transporter"/>
    <property type="match status" value="1"/>
</dbReference>
<evidence type="ECO:0000313" key="2">
    <source>
        <dbReference type="EMBL" id="KHD96711.1"/>
    </source>
</evidence>
<organism evidence="2 3">
    <name type="scientific">Kocuria rosea subsp. polaris</name>
    <dbReference type="NCBI Taxonomy" id="136273"/>
    <lineage>
        <taxon>Bacteria</taxon>
        <taxon>Bacillati</taxon>
        <taxon>Actinomycetota</taxon>
        <taxon>Actinomycetes</taxon>
        <taxon>Micrococcales</taxon>
        <taxon>Micrococcaceae</taxon>
        <taxon>Kocuria</taxon>
    </lineage>
</organism>
<gene>
    <name evidence="2" type="ORF">GY22_13870</name>
</gene>
<dbReference type="Proteomes" id="UP000030466">
    <property type="component" value="Unassembled WGS sequence"/>
</dbReference>